<gene>
    <name evidence="2" type="ORF">AJAP_41440</name>
</gene>
<reference evidence="2 3" key="1">
    <citation type="journal article" date="2014" name="J. Biotechnol.">
        <title>Complete genome sequence of the actinobacterium Amycolatopsis japonica MG417-CF17(T) (=DSM 44213T) producing (S,S)-N,N'-ethylenediaminedisuccinic acid.</title>
        <authorList>
            <person name="Stegmann E."/>
            <person name="Albersmeier A."/>
            <person name="Spohn M."/>
            <person name="Gert H."/>
            <person name="Weber T."/>
            <person name="Wohlleben W."/>
            <person name="Kalinowski J."/>
            <person name="Ruckert C."/>
        </authorList>
    </citation>
    <scope>NUCLEOTIDE SEQUENCE [LARGE SCALE GENOMIC DNA]</scope>
    <source>
        <strain evidence="3">MG417-CF17 (DSM 44213)</strain>
    </source>
</reference>
<name>A0A075V6Q1_9PSEU</name>
<feature type="region of interest" description="Disordered" evidence="1">
    <location>
        <begin position="26"/>
        <end position="45"/>
    </location>
</feature>
<evidence type="ECO:0000313" key="3">
    <source>
        <dbReference type="Proteomes" id="UP000028492"/>
    </source>
</evidence>
<dbReference type="EMBL" id="CP008953">
    <property type="protein sequence ID" value="AIG81063.1"/>
    <property type="molecule type" value="Genomic_DNA"/>
</dbReference>
<dbReference type="PROSITE" id="PS51257">
    <property type="entry name" value="PROKAR_LIPOPROTEIN"/>
    <property type="match status" value="1"/>
</dbReference>
<dbReference type="HOGENOM" id="CLU_097940_2_0_11"/>
<dbReference type="KEGG" id="aja:AJAP_41440"/>
<dbReference type="Proteomes" id="UP000028492">
    <property type="component" value="Chromosome"/>
</dbReference>
<evidence type="ECO:0000256" key="1">
    <source>
        <dbReference type="SAM" id="MobiDB-lite"/>
    </source>
</evidence>
<dbReference type="eggNOG" id="ENOG5032117">
    <property type="taxonomic scope" value="Bacteria"/>
</dbReference>
<organism evidence="2 3">
    <name type="scientific">Amycolatopsis japonica</name>
    <dbReference type="NCBI Taxonomy" id="208439"/>
    <lineage>
        <taxon>Bacteria</taxon>
        <taxon>Bacillati</taxon>
        <taxon>Actinomycetota</taxon>
        <taxon>Actinomycetes</taxon>
        <taxon>Pseudonocardiales</taxon>
        <taxon>Pseudonocardiaceae</taxon>
        <taxon>Amycolatopsis</taxon>
        <taxon>Amycolatopsis japonica group</taxon>
    </lineage>
</organism>
<feature type="compositionally biased region" description="Low complexity" evidence="1">
    <location>
        <begin position="30"/>
        <end position="41"/>
    </location>
</feature>
<dbReference type="Pfam" id="PF12079">
    <property type="entry name" value="DUF3558"/>
    <property type="match status" value="1"/>
</dbReference>
<dbReference type="AlphaFoldDB" id="A0A075V6Q1"/>
<accession>A0A075V6Q1</accession>
<evidence type="ECO:0000313" key="2">
    <source>
        <dbReference type="EMBL" id="AIG81063.1"/>
    </source>
</evidence>
<keyword evidence="3" id="KW-1185">Reference proteome</keyword>
<protein>
    <submittedName>
        <fullName evidence="2">Putative secreted protein</fullName>
    </submittedName>
</protein>
<dbReference type="InterPro" id="IPR024520">
    <property type="entry name" value="DUF3558"/>
</dbReference>
<dbReference type="STRING" id="208439.AJAP_41440"/>
<proteinExistence type="predicted"/>
<sequence>MPHARKFVSVAAVSGLLLMSGCSDPKTGDATSAAPTAPTSARLPANGAPAVTNPILNTTQAESDPCSTVATAQIEELGGKVEKTEVDDGTFGKSCGWIFEAGPSSVTAGLLPGNKEGLSSLYAKHAQGGLSTFKPIDSIEGYPGVIYDNGGEGKGRCVLAVGVRDDLTYTVTPLLATGNPMLSDPCGLATKVAAAAIKKLKGA</sequence>